<evidence type="ECO:0000256" key="6">
    <source>
        <dbReference type="ARBA" id="ARBA00022832"/>
    </source>
</evidence>
<feature type="domain" description="Beta-ketoacyl-[acyl-carrier-protein] synthase III N-terminal" evidence="12">
    <location>
        <begin position="135"/>
        <end position="212"/>
    </location>
</feature>
<name>A0A1C6VWP3_9ACTN</name>
<evidence type="ECO:0000259" key="11">
    <source>
        <dbReference type="Pfam" id="PF08541"/>
    </source>
</evidence>
<comment type="similarity">
    <text evidence="2">Belongs to the thiolase-like superfamily. FabH family.</text>
</comment>
<dbReference type="InterPro" id="IPR016039">
    <property type="entry name" value="Thiolase-like"/>
</dbReference>
<keyword evidence="6" id="KW-0276">Fatty acid metabolism</keyword>
<feature type="domain" description="Beta-ketoacyl-[acyl-carrier-protein] synthase III C-terminal" evidence="11">
    <location>
        <begin position="253"/>
        <end position="342"/>
    </location>
</feature>
<sequence>MRRMPEPFSRQSSTWLPAGLTKGRTMSDTFGSAITGLGAYRPTRVVTNPDIALRTEVTPEWIEERTGIKTRHSAGPGETVPVMSAEAGAKALAMANVDPSEVDLLILATATKRDRIPGGAPEVAHRIGIPATGAFDLNAACAGFAYSVSVASNAVRLGEARNVLVIGAEHLTEFIDPEDPATYVIFGDGAGAAVISRSETQGIGPVVWGSDGRRAPILGTKWAKDGKEYASMNGPLVYRWSTKNIPPVAREVCARAGIDLSEIDWFVPHQANLRIIEQLAEILEIPEEKVARDVVDTGNTSAASVPLALSRLHESGRTKPGDKALLLGFGAGLAYAGQIVRMP</sequence>
<keyword evidence="4" id="KW-0444">Lipid biosynthesis</keyword>
<dbReference type="GO" id="GO:0006633">
    <property type="term" value="P:fatty acid biosynthetic process"/>
    <property type="evidence" value="ECO:0007669"/>
    <property type="project" value="UniProtKB-KW"/>
</dbReference>
<evidence type="ECO:0000256" key="2">
    <source>
        <dbReference type="ARBA" id="ARBA00008642"/>
    </source>
</evidence>
<dbReference type="EMBL" id="FMIC01000002">
    <property type="protein sequence ID" value="SCL70716.1"/>
    <property type="molecule type" value="Genomic_DNA"/>
</dbReference>
<gene>
    <name evidence="13" type="ORF">GA0070608_4420</name>
</gene>
<dbReference type="InterPro" id="IPR013751">
    <property type="entry name" value="ACP_syn_III_N"/>
</dbReference>
<proteinExistence type="inferred from homology"/>
<dbReference type="STRING" id="47871.GA0070608_4420"/>
<evidence type="ECO:0000256" key="9">
    <source>
        <dbReference type="ARBA" id="ARBA00023315"/>
    </source>
</evidence>
<dbReference type="InterPro" id="IPR013747">
    <property type="entry name" value="ACP_syn_III_C"/>
</dbReference>
<evidence type="ECO:0000256" key="5">
    <source>
        <dbReference type="ARBA" id="ARBA00022679"/>
    </source>
</evidence>
<keyword evidence="9" id="KW-0012">Acyltransferase</keyword>
<organism evidence="13 14">
    <name type="scientific">Micromonospora peucetia</name>
    <dbReference type="NCBI Taxonomy" id="47871"/>
    <lineage>
        <taxon>Bacteria</taxon>
        <taxon>Bacillati</taxon>
        <taxon>Actinomycetota</taxon>
        <taxon>Actinomycetes</taxon>
        <taxon>Micromonosporales</taxon>
        <taxon>Micromonosporaceae</taxon>
        <taxon>Micromonospora</taxon>
    </lineage>
</organism>
<dbReference type="NCBIfam" id="TIGR00747">
    <property type="entry name" value="fabH"/>
    <property type="match status" value="1"/>
</dbReference>
<evidence type="ECO:0000256" key="10">
    <source>
        <dbReference type="SAM" id="MobiDB-lite"/>
    </source>
</evidence>
<dbReference type="GO" id="GO:0044550">
    <property type="term" value="P:secondary metabolite biosynthetic process"/>
    <property type="evidence" value="ECO:0007669"/>
    <property type="project" value="TreeGrafter"/>
</dbReference>
<evidence type="ECO:0000313" key="13">
    <source>
        <dbReference type="EMBL" id="SCL70716.1"/>
    </source>
</evidence>
<reference evidence="13 14" key="1">
    <citation type="submission" date="2016-06" db="EMBL/GenBank/DDBJ databases">
        <authorList>
            <person name="Kjaerup R.B."/>
            <person name="Dalgaard T.S."/>
            <person name="Juul-Madsen H.R."/>
        </authorList>
    </citation>
    <scope>NUCLEOTIDE SEQUENCE [LARGE SCALE GENOMIC DNA]</scope>
    <source>
        <strain evidence="13 14">DSM 43363</strain>
    </source>
</reference>
<dbReference type="PANTHER" id="PTHR34069">
    <property type="entry name" value="3-OXOACYL-[ACYL-CARRIER-PROTEIN] SYNTHASE 3"/>
    <property type="match status" value="1"/>
</dbReference>
<dbReference type="Pfam" id="PF08541">
    <property type="entry name" value="ACP_syn_III_C"/>
    <property type="match status" value="1"/>
</dbReference>
<evidence type="ECO:0000256" key="7">
    <source>
        <dbReference type="ARBA" id="ARBA00023098"/>
    </source>
</evidence>
<protein>
    <submittedName>
        <fullName evidence="13">3-oxoacyl-[acyl-carrier-protein] synthase III</fullName>
    </submittedName>
</protein>
<dbReference type="InterPro" id="IPR004655">
    <property type="entry name" value="FabH"/>
</dbReference>
<dbReference type="Proteomes" id="UP000199343">
    <property type="component" value="Unassembled WGS sequence"/>
</dbReference>
<keyword evidence="5" id="KW-0808">Transferase</keyword>
<evidence type="ECO:0000256" key="1">
    <source>
        <dbReference type="ARBA" id="ARBA00005189"/>
    </source>
</evidence>
<dbReference type="CDD" id="cd00830">
    <property type="entry name" value="KAS_III"/>
    <property type="match status" value="1"/>
</dbReference>
<dbReference type="Gene3D" id="3.40.47.10">
    <property type="match status" value="1"/>
</dbReference>
<evidence type="ECO:0000313" key="14">
    <source>
        <dbReference type="Proteomes" id="UP000199343"/>
    </source>
</evidence>
<dbReference type="SUPFAM" id="SSF53901">
    <property type="entry name" value="Thiolase-like"/>
    <property type="match status" value="1"/>
</dbReference>
<dbReference type="Pfam" id="PF08545">
    <property type="entry name" value="ACP_syn_III"/>
    <property type="match status" value="1"/>
</dbReference>
<dbReference type="AlphaFoldDB" id="A0A1C6VWP3"/>
<evidence type="ECO:0000256" key="4">
    <source>
        <dbReference type="ARBA" id="ARBA00022516"/>
    </source>
</evidence>
<evidence type="ECO:0000259" key="12">
    <source>
        <dbReference type="Pfam" id="PF08545"/>
    </source>
</evidence>
<dbReference type="GO" id="GO:0004315">
    <property type="term" value="F:3-oxoacyl-[acyl-carrier-protein] synthase activity"/>
    <property type="evidence" value="ECO:0007669"/>
    <property type="project" value="InterPro"/>
</dbReference>
<dbReference type="PANTHER" id="PTHR34069:SF2">
    <property type="entry name" value="BETA-KETOACYL-[ACYL-CARRIER-PROTEIN] SYNTHASE III"/>
    <property type="match status" value="1"/>
</dbReference>
<comment type="pathway">
    <text evidence="1">Lipid metabolism.</text>
</comment>
<keyword evidence="7" id="KW-0443">Lipid metabolism</keyword>
<evidence type="ECO:0000256" key="8">
    <source>
        <dbReference type="ARBA" id="ARBA00023160"/>
    </source>
</evidence>
<feature type="region of interest" description="Disordered" evidence="10">
    <location>
        <begin position="1"/>
        <end position="20"/>
    </location>
</feature>
<dbReference type="NCBIfam" id="NF006829">
    <property type="entry name" value="PRK09352.1"/>
    <property type="match status" value="1"/>
</dbReference>
<keyword evidence="3" id="KW-0963">Cytoplasm</keyword>
<keyword evidence="8" id="KW-0275">Fatty acid biosynthesis</keyword>
<evidence type="ECO:0000256" key="3">
    <source>
        <dbReference type="ARBA" id="ARBA00022490"/>
    </source>
</evidence>
<accession>A0A1C6VWP3</accession>